<evidence type="ECO:0000313" key="3">
    <source>
        <dbReference type="EMBL" id="KAH9363844.1"/>
    </source>
</evidence>
<evidence type="ECO:0000259" key="2">
    <source>
        <dbReference type="Pfam" id="PF08434"/>
    </source>
</evidence>
<sequence length="524" mass="57587">MRQVLLLAVLSLCLPPFGRALEINKRTGGYEDIVVAIHPAVSYDERIIENIKALFSSASSFLHRATRGLVHFGSVTIAVPETWPQRSQATATTASLFPVADVRVAAENPQYGDTPYTLQPRGCGERGEYIHLTPRFLAELNGSMAEIYGSPAYQLVHEWAHFRYGVFDEYGDPESDLYPSLYCESGMVLYSVPIVIYASSRENARGVEFFVRRKRISQLAKADLGKDVKVNFKEVQKRKDTLGRVIFALDVSSSMIIFDGAANVTGDHKFEIIIDEDLGKEATITVLCERVSILFFMLLYPGGRVCDACRPLGPSTTTDTYVTIKIPGVAMPGTWTLVTSHNLGSSNTVHVHVRAMALARESSVEPVMARAFLKRTEVGRAEEAVVYAEVSKGPHAVLHARVMATIIRPQKPYEVVVELFDNGVAQGPAKGTVATLKYGVGGIPLNRFLYVDQNAEAAEPNLVQAEKSPQFSRYVEAGSFRLTAHIDESSIPPGSIHDLRVEDAFISVGATRFVCWCGPAREPT</sequence>
<accession>A0A9J6FPA0</accession>
<evidence type="ECO:0000256" key="1">
    <source>
        <dbReference type="SAM" id="SignalP"/>
    </source>
</evidence>
<proteinExistence type="predicted"/>
<reference evidence="3 4" key="1">
    <citation type="journal article" date="2020" name="Cell">
        <title>Large-Scale Comparative Analyses of Tick Genomes Elucidate Their Genetic Diversity and Vector Capacities.</title>
        <authorList>
            <consortium name="Tick Genome and Microbiome Consortium (TIGMIC)"/>
            <person name="Jia N."/>
            <person name="Wang J."/>
            <person name="Shi W."/>
            <person name="Du L."/>
            <person name="Sun Y."/>
            <person name="Zhan W."/>
            <person name="Jiang J.F."/>
            <person name="Wang Q."/>
            <person name="Zhang B."/>
            <person name="Ji P."/>
            <person name="Bell-Sakyi L."/>
            <person name="Cui X.M."/>
            <person name="Yuan T.T."/>
            <person name="Jiang B.G."/>
            <person name="Yang W.F."/>
            <person name="Lam T.T."/>
            <person name="Chang Q.C."/>
            <person name="Ding S.J."/>
            <person name="Wang X.J."/>
            <person name="Zhu J.G."/>
            <person name="Ruan X.D."/>
            <person name="Zhao L."/>
            <person name="Wei J.T."/>
            <person name="Ye R.Z."/>
            <person name="Que T.C."/>
            <person name="Du C.H."/>
            <person name="Zhou Y.H."/>
            <person name="Cheng J.X."/>
            <person name="Dai P.F."/>
            <person name="Guo W.B."/>
            <person name="Han X.H."/>
            <person name="Huang E.J."/>
            <person name="Li L.F."/>
            <person name="Wei W."/>
            <person name="Gao Y.C."/>
            <person name="Liu J.Z."/>
            <person name="Shao H.Z."/>
            <person name="Wang X."/>
            <person name="Wang C.C."/>
            <person name="Yang T.C."/>
            <person name="Huo Q.B."/>
            <person name="Li W."/>
            <person name="Chen H.Y."/>
            <person name="Chen S.E."/>
            <person name="Zhou L.G."/>
            <person name="Ni X.B."/>
            <person name="Tian J.H."/>
            <person name="Sheng Y."/>
            <person name="Liu T."/>
            <person name="Pan Y.S."/>
            <person name="Xia L.Y."/>
            <person name="Li J."/>
            <person name="Zhao F."/>
            <person name="Cao W.C."/>
        </authorList>
    </citation>
    <scope>NUCLEOTIDE SEQUENCE [LARGE SCALE GENOMIC DNA]</scope>
    <source>
        <strain evidence="3">HaeL-2018</strain>
    </source>
</reference>
<organism evidence="3 4">
    <name type="scientific">Haemaphysalis longicornis</name>
    <name type="common">Bush tick</name>
    <dbReference type="NCBI Taxonomy" id="44386"/>
    <lineage>
        <taxon>Eukaryota</taxon>
        <taxon>Metazoa</taxon>
        <taxon>Ecdysozoa</taxon>
        <taxon>Arthropoda</taxon>
        <taxon>Chelicerata</taxon>
        <taxon>Arachnida</taxon>
        <taxon>Acari</taxon>
        <taxon>Parasitiformes</taxon>
        <taxon>Ixodida</taxon>
        <taxon>Ixodoidea</taxon>
        <taxon>Ixodidae</taxon>
        <taxon>Haemaphysalinae</taxon>
        <taxon>Haemaphysalis</taxon>
    </lineage>
</organism>
<feature type="signal peptide" evidence="1">
    <location>
        <begin position="1"/>
        <end position="20"/>
    </location>
</feature>
<dbReference type="Proteomes" id="UP000821853">
    <property type="component" value="Chromosome 10"/>
</dbReference>
<keyword evidence="1" id="KW-0732">Signal</keyword>
<dbReference type="Pfam" id="PF08434">
    <property type="entry name" value="CLCA"/>
    <property type="match status" value="1"/>
</dbReference>
<name>A0A9J6FPA0_HAELO</name>
<feature type="chain" id="PRO_5039942735" description="Calcium-activated chloride channel N-terminal domain-containing protein" evidence="1">
    <location>
        <begin position="21"/>
        <end position="524"/>
    </location>
</feature>
<gene>
    <name evidence="3" type="ORF">HPB48_020870</name>
</gene>
<comment type="caution">
    <text evidence="3">The sequence shown here is derived from an EMBL/GenBank/DDBJ whole genome shotgun (WGS) entry which is preliminary data.</text>
</comment>
<dbReference type="EMBL" id="JABSTR010000002">
    <property type="protein sequence ID" value="KAH9363844.1"/>
    <property type="molecule type" value="Genomic_DNA"/>
</dbReference>
<protein>
    <recommendedName>
        <fullName evidence="2">Calcium-activated chloride channel N-terminal domain-containing protein</fullName>
    </recommendedName>
</protein>
<dbReference type="AlphaFoldDB" id="A0A9J6FPA0"/>
<evidence type="ECO:0000313" key="4">
    <source>
        <dbReference type="Proteomes" id="UP000821853"/>
    </source>
</evidence>
<dbReference type="VEuPathDB" id="VectorBase:HLOH_058431"/>
<dbReference type="OrthoDB" id="687730at2759"/>
<dbReference type="InterPro" id="IPR013642">
    <property type="entry name" value="CLCA_N"/>
</dbReference>
<keyword evidence="4" id="KW-1185">Reference proteome</keyword>
<feature type="domain" description="Calcium-activated chloride channel N-terminal" evidence="2">
    <location>
        <begin position="26"/>
        <end position="173"/>
    </location>
</feature>